<dbReference type="Gene3D" id="3.40.50.10420">
    <property type="entry name" value="NagB/RpiA/CoA transferase-like"/>
    <property type="match status" value="1"/>
</dbReference>
<name>A0A7K0D585_9NOCA</name>
<evidence type="ECO:0000259" key="1">
    <source>
        <dbReference type="Pfam" id="PF02589"/>
    </source>
</evidence>
<accession>A0A7K0D585</accession>
<dbReference type="Proteomes" id="UP000438448">
    <property type="component" value="Unassembled WGS sequence"/>
</dbReference>
<feature type="domain" description="LUD" evidence="1">
    <location>
        <begin position="103"/>
        <end position="198"/>
    </location>
</feature>
<dbReference type="SUPFAM" id="SSF100950">
    <property type="entry name" value="NagB/RpiA/CoA transferase-like"/>
    <property type="match status" value="1"/>
</dbReference>
<keyword evidence="3" id="KW-1185">Reference proteome</keyword>
<dbReference type="PANTHER" id="PTHR43682:SF1">
    <property type="entry name" value="LACTATE UTILIZATION PROTEIN C"/>
    <property type="match status" value="1"/>
</dbReference>
<dbReference type="EMBL" id="WEGK01000008">
    <property type="protein sequence ID" value="MQY20888.1"/>
    <property type="molecule type" value="Genomic_DNA"/>
</dbReference>
<proteinExistence type="predicted"/>
<gene>
    <name evidence="2" type="primary">lutC_2</name>
    <name evidence="2" type="ORF">NRB20_39960</name>
</gene>
<dbReference type="InterPro" id="IPR037171">
    <property type="entry name" value="NagB/RpiA_transferase-like"/>
</dbReference>
<evidence type="ECO:0000313" key="2">
    <source>
        <dbReference type="EMBL" id="MQY20888.1"/>
    </source>
</evidence>
<organism evidence="2 3">
    <name type="scientific">Nocardia macrotermitis</name>
    <dbReference type="NCBI Taxonomy" id="2585198"/>
    <lineage>
        <taxon>Bacteria</taxon>
        <taxon>Bacillati</taxon>
        <taxon>Actinomycetota</taxon>
        <taxon>Actinomycetes</taxon>
        <taxon>Mycobacteriales</taxon>
        <taxon>Nocardiaceae</taxon>
        <taxon>Nocardia</taxon>
    </lineage>
</organism>
<dbReference type="RefSeq" id="WP_153411628.1">
    <property type="nucleotide sequence ID" value="NZ_WEGK01000008.1"/>
</dbReference>
<dbReference type="OrthoDB" id="9794187at2"/>
<dbReference type="Pfam" id="PF02589">
    <property type="entry name" value="LUD_dom"/>
    <property type="match status" value="1"/>
</dbReference>
<comment type="caution">
    <text evidence="2">The sequence shown here is derived from an EMBL/GenBank/DDBJ whole genome shotgun (WGS) entry which is preliminary data.</text>
</comment>
<evidence type="ECO:0000313" key="3">
    <source>
        <dbReference type="Proteomes" id="UP000438448"/>
    </source>
</evidence>
<dbReference type="InterPro" id="IPR024185">
    <property type="entry name" value="FTHF_cligase-like_sf"/>
</dbReference>
<sequence length="201" mass="21144">MSTRDAMLARIRGAIGTADAAAPSRDYRRVRETDAPQLITLLVDRLTDYGAHVHRTTSAAAIDVLTEVLDGRSCVVPPDLPVSWTPGGARRDDPALGTTELDAVAAVVTTCAAACAETGTIALDAGPGQGRRALTLVPDHHICLLPADRIVRSVPELLARLDPARPLTLISGPSATSDIELQRVQGVHGPRTLTVLLLDAD</sequence>
<dbReference type="PANTHER" id="PTHR43682">
    <property type="entry name" value="LACTATE UTILIZATION PROTEIN C"/>
    <property type="match status" value="1"/>
</dbReference>
<dbReference type="AlphaFoldDB" id="A0A7K0D585"/>
<dbReference type="InterPro" id="IPR003741">
    <property type="entry name" value="LUD_dom"/>
</dbReference>
<reference evidence="2 3" key="1">
    <citation type="submission" date="2019-10" db="EMBL/GenBank/DDBJ databases">
        <title>Nocardia macrotermitis sp. nov. and Nocardia aurantia sp. nov., isolated from the gut of fungus growing-termite Macrotermes natalensis.</title>
        <authorList>
            <person name="Benndorf R."/>
            <person name="Schwitalla J."/>
            <person name="Martin K."/>
            <person name="De Beer W."/>
            <person name="Kaster A.-K."/>
            <person name="Vollmers J."/>
            <person name="Poulsen M."/>
            <person name="Beemelmanns C."/>
        </authorList>
    </citation>
    <scope>NUCLEOTIDE SEQUENCE [LARGE SCALE GENOMIC DNA]</scope>
    <source>
        <strain evidence="2 3">RB20</strain>
    </source>
</reference>
<protein>
    <submittedName>
        <fullName evidence="2">Lactate utilization protein C</fullName>
    </submittedName>
</protein>